<dbReference type="EMBL" id="AFDP01000015">
    <property type="protein sequence ID" value="EGG39871.1"/>
    <property type="molecule type" value="Genomic_DNA"/>
</dbReference>
<name>F3SJG8_STRSA</name>
<protein>
    <submittedName>
        <fullName evidence="1">Uncharacterized protein</fullName>
    </submittedName>
</protein>
<gene>
    <name evidence="1" type="ORF">HMPREF9397_1290</name>
</gene>
<evidence type="ECO:0000313" key="2">
    <source>
        <dbReference type="Proteomes" id="UP000003378"/>
    </source>
</evidence>
<dbReference type="Proteomes" id="UP000003378">
    <property type="component" value="Unassembled WGS sequence"/>
</dbReference>
<reference evidence="1 2" key="1">
    <citation type="submission" date="2011-03" db="EMBL/GenBank/DDBJ databases">
        <authorList>
            <person name="Muzny D."/>
            <person name="Qin X."/>
            <person name="Deng J."/>
            <person name="Jiang H."/>
            <person name="Liu Y."/>
            <person name="Qu J."/>
            <person name="Song X.-Z."/>
            <person name="Zhang L."/>
            <person name="Thornton R."/>
            <person name="Coyle M."/>
            <person name="Francisco L."/>
            <person name="Jackson L."/>
            <person name="Javaid M."/>
            <person name="Korchina V."/>
            <person name="Kovar C."/>
            <person name="Mata R."/>
            <person name="Mathew T."/>
            <person name="Ngo R."/>
            <person name="Nguyen L."/>
            <person name="Nguyen N."/>
            <person name="Okwuonu G."/>
            <person name="Ongeri F."/>
            <person name="Pham C."/>
            <person name="Simmons D."/>
            <person name="Wilczek-Boney K."/>
            <person name="Hale W."/>
            <person name="Jakkamsetti A."/>
            <person name="Pham P."/>
            <person name="Ruth R."/>
            <person name="San Lucas F."/>
            <person name="Warren J."/>
            <person name="Zhang J."/>
            <person name="Zhao Z."/>
            <person name="Zhou C."/>
            <person name="Zhu D."/>
            <person name="Lee S."/>
            <person name="Bess C."/>
            <person name="Blankenburg K."/>
            <person name="Forbes L."/>
            <person name="Fu Q."/>
            <person name="Gubbala S."/>
            <person name="Hirani K."/>
            <person name="Jayaseelan J.C."/>
            <person name="Lara F."/>
            <person name="Munidasa M."/>
            <person name="Palculict T."/>
            <person name="Patil S."/>
            <person name="Pu L.-L."/>
            <person name="Saada N."/>
            <person name="Tang L."/>
            <person name="Weissenberger G."/>
            <person name="Zhu Y."/>
            <person name="Hemphill L."/>
            <person name="Shang Y."/>
            <person name="Youmans B."/>
            <person name="Ayvaz T."/>
            <person name="Ross M."/>
            <person name="Santibanez J."/>
            <person name="Aqrawi P."/>
            <person name="Gross S."/>
            <person name="Joshi V."/>
            <person name="Fowler G."/>
            <person name="Nazareth L."/>
            <person name="Reid J."/>
            <person name="Worley K."/>
            <person name="Petrosino J."/>
            <person name="Highlander S."/>
            <person name="Gibbs R."/>
        </authorList>
    </citation>
    <scope>NUCLEOTIDE SEQUENCE [LARGE SCALE GENOMIC DNA]</scope>
    <source>
        <strain evidence="1 2">SK1087</strain>
    </source>
</reference>
<sequence length="61" mass="7191">MVELKGDCRRNDFPFFIKSEEVNVNASAITGLFIKKHLKWIIIILRCLEETKISIQELRNE</sequence>
<dbReference type="AlphaFoldDB" id="F3SJG8"/>
<comment type="caution">
    <text evidence="1">The sequence shown here is derived from an EMBL/GenBank/DDBJ whole genome shotgun (WGS) entry which is preliminary data.</text>
</comment>
<dbReference type="HOGENOM" id="CLU_2920953_0_0_9"/>
<organism evidence="1 2">
    <name type="scientific">Streptococcus sanguinis SK1087</name>
    <dbReference type="NCBI Taxonomy" id="888824"/>
    <lineage>
        <taxon>Bacteria</taxon>
        <taxon>Bacillati</taxon>
        <taxon>Bacillota</taxon>
        <taxon>Bacilli</taxon>
        <taxon>Lactobacillales</taxon>
        <taxon>Streptococcaceae</taxon>
        <taxon>Streptococcus</taxon>
    </lineage>
</organism>
<accession>F3SJG8</accession>
<evidence type="ECO:0000313" key="1">
    <source>
        <dbReference type="EMBL" id="EGG39871.1"/>
    </source>
</evidence>
<proteinExistence type="predicted"/>